<dbReference type="STRING" id="29139.ENSVURP00010021052"/>
<feature type="region of interest" description="Disordered" evidence="2">
    <location>
        <begin position="474"/>
        <end position="501"/>
    </location>
</feature>
<keyword evidence="1" id="KW-0175">Coiled coil</keyword>
<feature type="compositionally biased region" description="Basic and acidic residues" evidence="2">
    <location>
        <begin position="322"/>
        <end position="332"/>
    </location>
</feature>
<evidence type="ECO:0000259" key="3">
    <source>
        <dbReference type="Pfam" id="PF15232"/>
    </source>
</evidence>
<feature type="region of interest" description="Disordered" evidence="2">
    <location>
        <begin position="248"/>
        <end position="276"/>
    </location>
</feature>
<feature type="region of interest" description="Disordered" evidence="2">
    <location>
        <begin position="1194"/>
        <end position="1213"/>
    </location>
</feature>
<dbReference type="Proteomes" id="UP000314987">
    <property type="component" value="Unassembled WGS sequence"/>
</dbReference>
<reference evidence="4" key="3">
    <citation type="submission" date="2025-09" db="UniProtKB">
        <authorList>
            <consortium name="Ensembl"/>
        </authorList>
    </citation>
    <scope>IDENTIFICATION</scope>
</reference>
<feature type="compositionally biased region" description="Polar residues" evidence="2">
    <location>
        <begin position="1"/>
        <end position="23"/>
    </location>
</feature>
<dbReference type="PANTHER" id="PTHR33775:SF2">
    <property type="entry name" value="CARDIAC-ENRICHED FHL2-INTERACTING PROTEIN"/>
    <property type="match status" value="1"/>
</dbReference>
<organism evidence="4 5">
    <name type="scientific">Vombatus ursinus</name>
    <name type="common">Common wombat</name>
    <dbReference type="NCBI Taxonomy" id="29139"/>
    <lineage>
        <taxon>Eukaryota</taxon>
        <taxon>Metazoa</taxon>
        <taxon>Chordata</taxon>
        <taxon>Craniata</taxon>
        <taxon>Vertebrata</taxon>
        <taxon>Euteleostomi</taxon>
        <taxon>Mammalia</taxon>
        <taxon>Metatheria</taxon>
        <taxon>Diprotodontia</taxon>
        <taxon>Vombatidae</taxon>
        <taxon>Vombatus</taxon>
    </lineage>
</organism>
<dbReference type="InterPro" id="IPR052303">
    <property type="entry name" value="CEFIP"/>
</dbReference>
<reference evidence="5" key="1">
    <citation type="submission" date="2018-12" db="EMBL/GenBank/DDBJ databases">
        <authorList>
            <person name="Yazar S."/>
        </authorList>
    </citation>
    <scope>NUCLEOTIDE SEQUENCE [LARGE SCALE GENOMIC DNA]</scope>
</reference>
<feature type="compositionally biased region" description="Polar residues" evidence="2">
    <location>
        <begin position="159"/>
        <end position="174"/>
    </location>
</feature>
<reference evidence="4" key="2">
    <citation type="submission" date="2025-08" db="UniProtKB">
        <authorList>
            <consortium name="Ensembl"/>
        </authorList>
    </citation>
    <scope>IDENTIFICATION</scope>
</reference>
<gene>
    <name evidence="4" type="primary">CUNH10orf71</name>
</gene>
<feature type="region of interest" description="Disordered" evidence="2">
    <location>
        <begin position="302"/>
        <end position="415"/>
    </location>
</feature>
<feature type="region of interest" description="Disordered" evidence="2">
    <location>
        <begin position="609"/>
        <end position="656"/>
    </location>
</feature>
<feature type="region of interest" description="Disordered" evidence="2">
    <location>
        <begin position="685"/>
        <end position="723"/>
    </location>
</feature>
<feature type="compositionally biased region" description="Basic and acidic residues" evidence="2">
    <location>
        <begin position="1337"/>
        <end position="1355"/>
    </location>
</feature>
<feature type="region of interest" description="Disordered" evidence="2">
    <location>
        <begin position="111"/>
        <end position="177"/>
    </location>
</feature>
<dbReference type="GO" id="GO:0070886">
    <property type="term" value="P:positive regulation of calcineurin-NFAT signaling cascade"/>
    <property type="evidence" value="ECO:0007669"/>
    <property type="project" value="TreeGrafter"/>
</dbReference>
<feature type="compositionally biased region" description="Basic and acidic residues" evidence="2">
    <location>
        <begin position="1371"/>
        <end position="1382"/>
    </location>
</feature>
<feature type="region of interest" description="Disordered" evidence="2">
    <location>
        <begin position="894"/>
        <end position="914"/>
    </location>
</feature>
<accession>A0A4X2LJF7</accession>
<feature type="region of interest" description="Disordered" evidence="2">
    <location>
        <begin position="766"/>
        <end position="788"/>
    </location>
</feature>
<name>A0A4X2LJF7_VOMUR</name>
<dbReference type="InterPro" id="IPR027838">
    <property type="entry name" value="DUF4585"/>
</dbReference>
<feature type="region of interest" description="Disordered" evidence="2">
    <location>
        <begin position="210"/>
        <end position="234"/>
    </location>
</feature>
<feature type="compositionally biased region" description="Polar residues" evidence="2">
    <location>
        <begin position="138"/>
        <end position="151"/>
    </location>
</feature>
<evidence type="ECO:0000256" key="1">
    <source>
        <dbReference type="SAM" id="Coils"/>
    </source>
</evidence>
<dbReference type="OMA" id="HYSPPFN"/>
<dbReference type="GeneTree" id="ENSGT00730000111333"/>
<dbReference type="GO" id="GO:0030018">
    <property type="term" value="C:Z disc"/>
    <property type="evidence" value="ECO:0007669"/>
    <property type="project" value="TreeGrafter"/>
</dbReference>
<feature type="region of interest" description="Disordered" evidence="2">
    <location>
        <begin position="1"/>
        <end position="24"/>
    </location>
</feature>
<protein>
    <recommendedName>
        <fullName evidence="3">DUF4585 domain-containing protein</fullName>
    </recommendedName>
</protein>
<feature type="coiled-coil region" evidence="1">
    <location>
        <begin position="1148"/>
        <end position="1175"/>
    </location>
</feature>
<feature type="compositionally biased region" description="Polar residues" evidence="2">
    <location>
        <begin position="702"/>
        <end position="712"/>
    </location>
</feature>
<feature type="compositionally biased region" description="Basic and acidic residues" evidence="2">
    <location>
        <begin position="490"/>
        <end position="501"/>
    </location>
</feature>
<feature type="compositionally biased region" description="Basic and acidic residues" evidence="2">
    <location>
        <begin position="622"/>
        <end position="638"/>
    </location>
</feature>
<evidence type="ECO:0000256" key="2">
    <source>
        <dbReference type="SAM" id="MobiDB-lite"/>
    </source>
</evidence>
<sequence length="1407" mass="156881">MPVQTMQGSKKYTDGLSDSSSIGSVLDDADREVSNLTDRAFRSLCISEDTSFNDSNLVISPDFAQQFFGSFRQGTGSHTIKKSNLCNRIQAHGNEHAGWASTFQQLPKYVQGEERSPKSNTPPPVTTRRKLEIPVSGMRSSKPVSKVSSLIKSFDRTENTGSDSLPPTSKQSALKNPLKCVPLPGSGVNFCMDSAFLTVRKVPAEISNTYQNTSWPGGRQGTPNSPSTNDLTSSVDSFQSASLDASKTFESNIHLPPTKTAKGKTGKANERTSKGNFLHSENSAFESWNAHHKKLLERKEADELMPEVKSPSNYEENPPPLRELHPSRHETSPSHSRVPMNPEEKALVAGTPSTSLSQVSSVQSVPESQNFAMEEKAPSSELKVQVETSRVPWRRSKISKGGKERTHEPSNEKKTHGKVLPLYKRPDPTGEFPENDVIEEQVNSNECYDPPFNISKLLTPVIPTKHVLDSLENQSELATLPPPEKSVGSNEHEGLNEYQSRDSYKSKVPSLLFNLKDVRKRVKSTYSASPLLKSHDEKTKARDHVKQENISNGTFMSNGAEEISPYMSTKDKLNHQPYVNSKEKDHKGDINGDFTDNYLTLSSSQTLEEPSFYVNGETSEQNDFKNDDLDIKDPRNSEMDSQQYHHQANEHNLRKSQPHLSLKLCRRDLVDGKVEEKLSIHHLENGLPRSISQETDHERDVGSQNANFSQKISPGPLSPEEEDVFYSDTQSDFMPNLKSKAKISTSSSDQSFASFEDQQKTWFTECQREDRKSSVSLEESQKIEKKEKGLRKDDLQYYALSNDFASVEDSNKKEMSQREGESMSRDRVMIESKEEAHCRDVWLGESKNTSFPDTKDPPLSLSPNSNKHIMFTIKDNTFKSSPVIKPIILPLLRTSSSENTPSNSQREVESQLGEHGENTHFYQPESQEIPNLLNKVVEDDHENRYKNKEERIPLRVKPTIILPNEDSGNQPPASLLRGARSEEKIQYSRNHLLSTPREGSLVKNIAPSEMMNSPIASSIVDNSAYPPAASAILDDAPQGPLDSGISQGDWPNSAITSPLPSTCSSITSLGSERKAGVKTAREDITHAVVPSTGGNPQFDSSAEEIMALSTRDTLLEEISSWAAPYERPQSIAHMEKSMNKPPAVPPKTEKALRRAKKLANRRKKMNLQHEKLSEIQEESPQMEGSDVIWKRPVSPAETPQSNFPPVRSLPPPVHRRSVATLSESIRRRPSGAQSVIPMSSYPATQKKVLQDPHTGEYFVFDLPLQVRIKTFYDPETGKYVKVSIPSSEIGSPEIPSSEILNSPYLVYPGLHPLPVTSLTPLRSSSQLSAPTFLRQEPQARESADHWHQSFRDAKHPSSQPYAEPVHNSANHHTEEVPRSLEKDISEAQNLDIISIDDLEDFASEGIS</sequence>
<dbReference type="Ensembl" id="ENSVURT00010023975.1">
    <property type="protein sequence ID" value="ENSVURP00010021052.1"/>
    <property type="gene ID" value="ENSVURG00010016108.1"/>
</dbReference>
<feature type="domain" description="DUF4585" evidence="3">
    <location>
        <begin position="1241"/>
        <end position="1312"/>
    </location>
</feature>
<keyword evidence="5" id="KW-1185">Reference proteome</keyword>
<dbReference type="Pfam" id="PF15232">
    <property type="entry name" value="DUF4585"/>
    <property type="match status" value="1"/>
</dbReference>
<evidence type="ECO:0000313" key="5">
    <source>
        <dbReference type="Proteomes" id="UP000314987"/>
    </source>
</evidence>
<dbReference type="PANTHER" id="PTHR33775">
    <property type="entry name" value="CARDIAC-ENRICHED FHL2-INTERACTING PROTEIN-RELATED"/>
    <property type="match status" value="1"/>
</dbReference>
<feature type="region of interest" description="Disordered" evidence="2">
    <location>
        <begin position="1334"/>
        <end position="1382"/>
    </location>
</feature>
<proteinExistence type="predicted"/>
<feature type="compositionally biased region" description="Low complexity" evidence="2">
    <location>
        <begin position="353"/>
        <end position="369"/>
    </location>
</feature>
<evidence type="ECO:0000313" key="4">
    <source>
        <dbReference type="Ensembl" id="ENSVURP00010021052.1"/>
    </source>
</evidence>
<feature type="compositionally biased region" description="Polar residues" evidence="2">
    <location>
        <begin position="894"/>
        <end position="905"/>
    </location>
</feature>
<feature type="compositionally biased region" description="Basic and acidic residues" evidence="2">
    <location>
        <begin position="401"/>
        <end position="414"/>
    </location>
</feature>